<dbReference type="AlphaFoldDB" id="A0A927MPY3"/>
<comment type="caution">
    <text evidence="1">The sequence shown here is derived from an EMBL/GenBank/DDBJ whole genome shotgun (WGS) entry which is preliminary data.</text>
</comment>
<protein>
    <submittedName>
        <fullName evidence="1">Uncharacterized protein</fullName>
    </submittedName>
</protein>
<evidence type="ECO:0000313" key="1">
    <source>
        <dbReference type="EMBL" id="MBE1603929.1"/>
    </source>
</evidence>
<name>A0A927MPY3_9ACTN</name>
<keyword evidence="2" id="KW-1185">Reference proteome</keyword>
<evidence type="ECO:0000313" key="2">
    <source>
        <dbReference type="Proteomes" id="UP000638648"/>
    </source>
</evidence>
<gene>
    <name evidence="1" type="ORF">HEB94_000777</name>
</gene>
<reference evidence="1" key="1">
    <citation type="submission" date="2020-10" db="EMBL/GenBank/DDBJ databases">
        <title>Sequencing the genomes of 1000 actinobacteria strains.</title>
        <authorList>
            <person name="Klenk H.-P."/>
        </authorList>
    </citation>
    <scope>NUCLEOTIDE SEQUENCE</scope>
    <source>
        <strain evidence="1">DSM 45354</strain>
    </source>
</reference>
<dbReference type="Proteomes" id="UP000638648">
    <property type="component" value="Unassembled WGS sequence"/>
</dbReference>
<accession>A0A927MPY3</accession>
<dbReference type="EMBL" id="JADBEM010000001">
    <property type="protein sequence ID" value="MBE1603929.1"/>
    <property type="molecule type" value="Genomic_DNA"/>
</dbReference>
<organism evidence="1 2">
    <name type="scientific">Actinopolymorpha pittospori</name>
    <dbReference type="NCBI Taxonomy" id="648752"/>
    <lineage>
        <taxon>Bacteria</taxon>
        <taxon>Bacillati</taxon>
        <taxon>Actinomycetota</taxon>
        <taxon>Actinomycetes</taxon>
        <taxon>Propionibacteriales</taxon>
        <taxon>Actinopolymorphaceae</taxon>
        <taxon>Actinopolymorpha</taxon>
    </lineage>
</organism>
<sequence length="145" mass="16290">MSLFRLHQCLHRFDELVDGRLGGPQDGLKQSREPYTQVALRLDGSLDGDELGTYRRAEIIEVAVERLGDLGQRHAELAQREDPVQPTDVAVGVHPVPGRRTQRRHQQPDPIEMMLGTDGETRRHGQVADLPASLIYVDHRTDAIT</sequence>
<proteinExistence type="predicted"/>